<dbReference type="NCBIfam" id="NF008528">
    <property type="entry name" value="PRK11463.1-2"/>
    <property type="match status" value="1"/>
</dbReference>
<evidence type="ECO:0000313" key="3">
    <source>
        <dbReference type="Proteomes" id="UP001519325"/>
    </source>
</evidence>
<dbReference type="EMBL" id="JAGGMR010000001">
    <property type="protein sequence ID" value="MBP2191077.1"/>
    <property type="molecule type" value="Genomic_DNA"/>
</dbReference>
<dbReference type="InterPro" id="IPR007313">
    <property type="entry name" value="FxsA"/>
</dbReference>
<dbReference type="Proteomes" id="UP001519325">
    <property type="component" value="Unassembled WGS sequence"/>
</dbReference>
<gene>
    <name evidence="2" type="ORF">BJ987_003978</name>
</gene>
<sequence length="167" mass="17970">MPALIFFLYAVTELAALVAVGHFFGVVPAILSLIAISTLGLLLIGSQGRRVFEQFRRARRGEVTPGTAVADATLVAAGGILMFIPGLVTGLIGLLFLLPPTRFLVRPLVRSFADRRVGKLRAHMPYRGIVIDGEEIVDRGEVIDGAVVQQWYDDGKGTPHRVIGPAV</sequence>
<dbReference type="PANTHER" id="PTHR35335:SF1">
    <property type="entry name" value="UPF0716 PROTEIN FXSA"/>
    <property type="match status" value="1"/>
</dbReference>
<dbReference type="Pfam" id="PF04186">
    <property type="entry name" value="FxsA"/>
    <property type="match status" value="1"/>
</dbReference>
<reference evidence="2 3" key="1">
    <citation type="submission" date="2021-03" db="EMBL/GenBank/DDBJ databases">
        <title>Sequencing the genomes of 1000 actinobacteria strains.</title>
        <authorList>
            <person name="Klenk H.-P."/>
        </authorList>
    </citation>
    <scope>NUCLEOTIDE SEQUENCE [LARGE SCALE GENOMIC DNA]</scope>
    <source>
        <strain evidence="2 3">DSM 45516</strain>
    </source>
</reference>
<evidence type="ECO:0000313" key="2">
    <source>
        <dbReference type="EMBL" id="MBP2191077.1"/>
    </source>
</evidence>
<accession>A0ABS4QHA8</accession>
<comment type="caution">
    <text evidence="2">The sequence shown here is derived from an EMBL/GenBank/DDBJ whole genome shotgun (WGS) entry which is preliminary data.</text>
</comment>
<organism evidence="2 3">
    <name type="scientific">Nocardia goodfellowii</name>
    <dbReference type="NCBI Taxonomy" id="882446"/>
    <lineage>
        <taxon>Bacteria</taxon>
        <taxon>Bacillati</taxon>
        <taxon>Actinomycetota</taxon>
        <taxon>Actinomycetes</taxon>
        <taxon>Mycobacteriales</taxon>
        <taxon>Nocardiaceae</taxon>
        <taxon>Nocardia</taxon>
    </lineage>
</organism>
<feature type="transmembrane region" description="Helical" evidence="1">
    <location>
        <begin position="26"/>
        <end position="45"/>
    </location>
</feature>
<name>A0ABS4QHA8_9NOCA</name>
<dbReference type="RefSeq" id="WP_209892129.1">
    <property type="nucleotide sequence ID" value="NZ_JAGGMR010000001.1"/>
</dbReference>
<keyword evidence="1" id="KW-0472">Membrane</keyword>
<dbReference type="PANTHER" id="PTHR35335">
    <property type="entry name" value="UPF0716 PROTEIN FXSA"/>
    <property type="match status" value="1"/>
</dbReference>
<protein>
    <submittedName>
        <fullName evidence="2">UPF0716 protein FxsA</fullName>
    </submittedName>
</protein>
<keyword evidence="1" id="KW-0812">Transmembrane</keyword>
<evidence type="ECO:0000256" key="1">
    <source>
        <dbReference type="SAM" id="Phobius"/>
    </source>
</evidence>
<keyword evidence="3" id="KW-1185">Reference proteome</keyword>
<proteinExistence type="predicted"/>
<keyword evidence="1" id="KW-1133">Transmembrane helix</keyword>